<dbReference type="Gene3D" id="1.10.10.60">
    <property type="entry name" value="Homeodomain-like"/>
    <property type="match status" value="1"/>
</dbReference>
<dbReference type="GO" id="GO:0015074">
    <property type="term" value="P:DNA integration"/>
    <property type="evidence" value="ECO:0007669"/>
    <property type="project" value="InterPro"/>
</dbReference>
<dbReference type="SUPFAM" id="SSF53098">
    <property type="entry name" value="Ribonuclease H-like"/>
    <property type="match status" value="1"/>
</dbReference>
<dbReference type="HOGENOM" id="CLU_035706_0_2_9"/>
<dbReference type="PROSITE" id="PS50994">
    <property type="entry name" value="INTEGRASE"/>
    <property type="match status" value="1"/>
</dbReference>
<accession>U2QA85</accession>
<dbReference type="InterPro" id="IPR053392">
    <property type="entry name" value="Transposase_IS30-like"/>
</dbReference>
<dbReference type="InterPro" id="IPR001584">
    <property type="entry name" value="Integrase_cat-core"/>
</dbReference>
<evidence type="ECO:0000256" key="1">
    <source>
        <dbReference type="ARBA" id="ARBA00002190"/>
    </source>
</evidence>
<dbReference type="InterPro" id="IPR025246">
    <property type="entry name" value="IS30-like_HTH"/>
</dbReference>
<dbReference type="SUPFAM" id="SSF88659">
    <property type="entry name" value="Sigma3 and sigma4 domains of RNA polymerase sigma factors"/>
    <property type="match status" value="1"/>
</dbReference>
<keyword evidence="3" id="KW-0815">Transposition</keyword>
<evidence type="ECO:0000256" key="2">
    <source>
        <dbReference type="ARBA" id="ARBA00006363"/>
    </source>
</evidence>
<dbReference type="GO" id="GO:0005829">
    <property type="term" value="C:cytosol"/>
    <property type="evidence" value="ECO:0007669"/>
    <property type="project" value="TreeGrafter"/>
</dbReference>
<dbReference type="GO" id="GO:0004803">
    <property type="term" value="F:transposase activity"/>
    <property type="evidence" value="ECO:0007669"/>
    <property type="project" value="InterPro"/>
</dbReference>
<keyword evidence="8" id="KW-1185">Reference proteome</keyword>
<proteinExistence type="inferred from homology"/>
<dbReference type="eggNOG" id="COG2826">
    <property type="taxonomic scope" value="Bacteria"/>
</dbReference>
<protein>
    <submittedName>
        <fullName evidence="7">Integrase core domain protein</fullName>
    </submittedName>
</protein>
<organism evidence="7 8">
    <name type="scientific">Gemella bergeri ATCC 700627</name>
    <dbReference type="NCBI Taxonomy" id="1321820"/>
    <lineage>
        <taxon>Bacteria</taxon>
        <taxon>Bacillati</taxon>
        <taxon>Bacillota</taxon>
        <taxon>Bacilli</taxon>
        <taxon>Bacillales</taxon>
        <taxon>Gemellaceae</taxon>
        <taxon>Gemella</taxon>
    </lineage>
</organism>
<gene>
    <name evidence="7" type="ORF">HMPREF1983_00441</name>
</gene>
<dbReference type="PATRIC" id="fig|1321820.3.peg.434"/>
<dbReference type="InterPro" id="IPR036397">
    <property type="entry name" value="RNaseH_sf"/>
</dbReference>
<dbReference type="InterPro" id="IPR001598">
    <property type="entry name" value="Transposase_IS30_CS"/>
</dbReference>
<dbReference type="Proteomes" id="UP000016637">
    <property type="component" value="Unassembled WGS sequence"/>
</dbReference>
<dbReference type="InterPro" id="IPR013324">
    <property type="entry name" value="RNA_pol_sigma_r3/r4-like"/>
</dbReference>
<dbReference type="RefSeq" id="WP_021752802.1">
    <property type="nucleotide sequence ID" value="NZ_KI271822.1"/>
</dbReference>
<dbReference type="PANTHER" id="PTHR10948">
    <property type="entry name" value="TRANSPOSASE"/>
    <property type="match status" value="1"/>
</dbReference>
<dbReference type="Pfam" id="PF00665">
    <property type="entry name" value="rve"/>
    <property type="match status" value="1"/>
</dbReference>
<dbReference type="PANTHER" id="PTHR10948:SF23">
    <property type="entry name" value="TRANSPOSASE INSI FOR INSERTION SEQUENCE ELEMENT IS30A-RELATED"/>
    <property type="match status" value="1"/>
</dbReference>
<evidence type="ECO:0000256" key="3">
    <source>
        <dbReference type="ARBA" id="ARBA00022578"/>
    </source>
</evidence>
<evidence type="ECO:0000313" key="8">
    <source>
        <dbReference type="Proteomes" id="UP000016637"/>
    </source>
</evidence>
<reference evidence="7 8" key="1">
    <citation type="submission" date="2013-08" db="EMBL/GenBank/DDBJ databases">
        <authorList>
            <person name="Weinstock G."/>
            <person name="Sodergren E."/>
            <person name="Wylie T."/>
            <person name="Fulton L."/>
            <person name="Fulton R."/>
            <person name="Fronick C."/>
            <person name="O'Laughlin M."/>
            <person name="Godfrey J."/>
            <person name="Miner T."/>
            <person name="Herter B."/>
            <person name="Appelbaum E."/>
            <person name="Cordes M."/>
            <person name="Lek S."/>
            <person name="Wollam A."/>
            <person name="Pepin K.H."/>
            <person name="Palsikar V.B."/>
            <person name="Mitreva M."/>
            <person name="Wilson R.K."/>
        </authorList>
    </citation>
    <scope>NUCLEOTIDE SEQUENCE [LARGE SCALE GENOMIC DNA]</scope>
    <source>
        <strain evidence="7 8">ATCC 700627</strain>
    </source>
</reference>
<evidence type="ECO:0000313" key="7">
    <source>
        <dbReference type="EMBL" id="ERK59750.1"/>
    </source>
</evidence>
<evidence type="ECO:0000256" key="5">
    <source>
        <dbReference type="ARBA" id="ARBA00023172"/>
    </source>
</evidence>
<name>U2QA85_9BACL</name>
<feature type="domain" description="Integrase catalytic" evidence="6">
    <location>
        <begin position="145"/>
        <end position="308"/>
    </location>
</feature>
<dbReference type="InterPro" id="IPR051917">
    <property type="entry name" value="Transposase-Integrase"/>
</dbReference>
<dbReference type="InterPro" id="IPR012337">
    <property type="entry name" value="RNaseH-like_sf"/>
</dbReference>
<dbReference type="Pfam" id="PF13936">
    <property type="entry name" value="HTH_38"/>
    <property type="match status" value="1"/>
</dbReference>
<comment type="caution">
    <text evidence="7">The sequence shown here is derived from an EMBL/GenBank/DDBJ whole genome shotgun (WGS) entry which is preliminary data.</text>
</comment>
<evidence type="ECO:0000259" key="6">
    <source>
        <dbReference type="PROSITE" id="PS50994"/>
    </source>
</evidence>
<comment type="similarity">
    <text evidence="2">Belongs to the transposase IS30 family.</text>
</comment>
<dbReference type="AlphaFoldDB" id="U2QA85"/>
<keyword evidence="4" id="KW-0238">DNA-binding</keyword>
<keyword evidence="5" id="KW-0233">DNA recombination</keyword>
<sequence length="312" mass="36535">MSYKHLTTKQRNSIETLLNEGYSMRKIGKSIGVNVSTISREIKRCKKNNYTSEEAQKDYESKSKKKGKKIKLTVELEEIISLKLKERWSPEQIVGRLFQGELSFKTIYNWIYQKLIAVDLELLRRKGRSRKPKETRGKFNVGTSISKRPKEVKKRETFGHWELDTVVSSRGKSKGCLATFVERKTRYYIAIPMKDRSKKSMLKAIRMLHKLLPNEAFKTFTSDRGKEFSCYKDVENMGIDFYFADPYSSWQRGTNENSNGLLREYYPKKTDLSNINISKLIDNLVQLNNRPRKCLNYKTPLEALLHELIFLS</sequence>
<evidence type="ECO:0000256" key="4">
    <source>
        <dbReference type="ARBA" id="ARBA00023125"/>
    </source>
</evidence>
<dbReference type="PROSITE" id="PS01043">
    <property type="entry name" value="TRANSPOSASE_IS30"/>
    <property type="match status" value="1"/>
</dbReference>
<dbReference type="NCBIfam" id="NF033563">
    <property type="entry name" value="transpos_IS30"/>
    <property type="match status" value="1"/>
</dbReference>
<dbReference type="GO" id="GO:0006313">
    <property type="term" value="P:DNA transposition"/>
    <property type="evidence" value="ECO:0007669"/>
    <property type="project" value="InterPro"/>
</dbReference>
<dbReference type="GO" id="GO:0003677">
    <property type="term" value="F:DNA binding"/>
    <property type="evidence" value="ECO:0007669"/>
    <property type="project" value="UniProtKB-KW"/>
</dbReference>
<comment type="function">
    <text evidence="1">Required for the transposition of the insertion element.</text>
</comment>
<dbReference type="EMBL" id="AWVP01000021">
    <property type="protein sequence ID" value="ERK59750.1"/>
    <property type="molecule type" value="Genomic_DNA"/>
</dbReference>
<dbReference type="Gene3D" id="3.30.420.10">
    <property type="entry name" value="Ribonuclease H-like superfamily/Ribonuclease H"/>
    <property type="match status" value="1"/>
</dbReference>